<proteinExistence type="predicted"/>
<sequence length="130" mass="15688">MKSEIRFKDREHLAFYNKVLKQTRKDDPYHKAFFYVVGISSDTRNNIQKIFGFEEDCIRPDCINDGWQTSGTERITRLAFNLWNGWNTDGYATPYDLFDCEFAPYFMEGIRLRYPEYCRELESQPPKWER</sequence>
<evidence type="ECO:0000313" key="2">
    <source>
        <dbReference type="Proteomes" id="UP000768567"/>
    </source>
</evidence>
<evidence type="ECO:0000313" key="1">
    <source>
        <dbReference type="EMBL" id="MBE5038412.1"/>
    </source>
</evidence>
<accession>A0ABR9R692</accession>
<gene>
    <name evidence="1" type="ORF">INF35_11500</name>
</gene>
<reference evidence="1 2" key="1">
    <citation type="submission" date="2020-10" db="EMBL/GenBank/DDBJ databases">
        <title>ChiBAC.</title>
        <authorList>
            <person name="Zenner C."/>
            <person name="Hitch T.C.A."/>
            <person name="Clavel T."/>
        </authorList>
    </citation>
    <scope>NUCLEOTIDE SEQUENCE [LARGE SCALE GENOMIC DNA]</scope>
    <source>
        <strain evidence="1 2">DSM 109015</strain>
    </source>
</reference>
<protein>
    <submittedName>
        <fullName evidence="1">Uncharacterized protein</fullName>
    </submittedName>
</protein>
<dbReference type="Proteomes" id="UP000768567">
    <property type="component" value="Unassembled WGS sequence"/>
</dbReference>
<dbReference type="InterPro" id="IPR045721">
    <property type="entry name" value="DUF6075"/>
</dbReference>
<dbReference type="RefSeq" id="WP_193502550.1">
    <property type="nucleotide sequence ID" value="NZ_JADCKC010000003.1"/>
</dbReference>
<keyword evidence="2" id="KW-1185">Reference proteome</keyword>
<comment type="caution">
    <text evidence="1">The sequence shown here is derived from an EMBL/GenBank/DDBJ whole genome shotgun (WGS) entry which is preliminary data.</text>
</comment>
<name>A0ABR9R692_9FIRM</name>
<organism evidence="1 2">
    <name type="scientific">Gemmiger gallinarum</name>
    <dbReference type="NCBI Taxonomy" id="2779354"/>
    <lineage>
        <taxon>Bacteria</taxon>
        <taxon>Bacillati</taxon>
        <taxon>Bacillota</taxon>
        <taxon>Clostridia</taxon>
        <taxon>Eubacteriales</taxon>
        <taxon>Gemmiger</taxon>
    </lineage>
</organism>
<dbReference type="EMBL" id="JADCKC010000003">
    <property type="protein sequence ID" value="MBE5038412.1"/>
    <property type="molecule type" value="Genomic_DNA"/>
</dbReference>
<dbReference type="Pfam" id="PF19552">
    <property type="entry name" value="DUF6075"/>
    <property type="match status" value="1"/>
</dbReference>